<dbReference type="AlphaFoldDB" id="A0A9P3GPY7"/>
<evidence type="ECO:0000313" key="1">
    <source>
        <dbReference type="EMBL" id="GJE98731.1"/>
    </source>
</evidence>
<keyword evidence="2" id="KW-1185">Reference proteome</keyword>
<dbReference type="OrthoDB" id="3228793at2759"/>
<comment type="caution">
    <text evidence="1">The sequence shown here is derived from an EMBL/GenBank/DDBJ whole genome shotgun (WGS) entry which is preliminary data.</text>
</comment>
<sequence>MTTSDPNGDIMLVSSDAAAAPVVREGVYEIKDSLAGQYLNTVEASVYNRTCDDVLILQDRPTRFGKWEISRVGEGYTIKQISSGLYCAIVDGEQLLAQSVVLCPVPTVWTITPADQSGEIVRIAWSISNYSWDTPPSGQGRLVSMSRVPNDLAKAQAACMSWVLESVGPAHTDGPIPAGVYALQNKASGTFISLSPDERTVSGWPEAHLEKTGVRLWDIQPCGGGYTIRLHGTDKYATLQCGMGYKSKISVSKVPAAWKIVASESPLLANEGYVQIF</sequence>
<reference evidence="1 2" key="1">
    <citation type="submission" date="2021-08" db="EMBL/GenBank/DDBJ databases">
        <title>Draft Genome Sequence of Phanerochaete sordida strain YK-624.</title>
        <authorList>
            <person name="Mori T."/>
            <person name="Dohra H."/>
            <person name="Suzuki T."/>
            <person name="Kawagishi H."/>
            <person name="Hirai H."/>
        </authorList>
    </citation>
    <scope>NUCLEOTIDE SEQUENCE [LARGE SCALE GENOMIC DNA]</scope>
    <source>
        <strain evidence="1 2">YK-624</strain>
    </source>
</reference>
<proteinExistence type="predicted"/>
<evidence type="ECO:0000313" key="2">
    <source>
        <dbReference type="Proteomes" id="UP000703269"/>
    </source>
</evidence>
<dbReference type="Gene3D" id="2.80.10.50">
    <property type="match status" value="2"/>
</dbReference>
<name>A0A9P3GPY7_9APHY</name>
<protein>
    <submittedName>
        <fullName evidence="1">Uncharacterized protein</fullName>
    </submittedName>
</protein>
<organism evidence="1 2">
    <name type="scientific">Phanerochaete sordida</name>
    <dbReference type="NCBI Taxonomy" id="48140"/>
    <lineage>
        <taxon>Eukaryota</taxon>
        <taxon>Fungi</taxon>
        <taxon>Dikarya</taxon>
        <taxon>Basidiomycota</taxon>
        <taxon>Agaricomycotina</taxon>
        <taxon>Agaricomycetes</taxon>
        <taxon>Polyporales</taxon>
        <taxon>Phanerochaetaceae</taxon>
        <taxon>Phanerochaete</taxon>
    </lineage>
</organism>
<dbReference type="EMBL" id="BPQB01000093">
    <property type="protein sequence ID" value="GJE98731.1"/>
    <property type="molecule type" value="Genomic_DNA"/>
</dbReference>
<gene>
    <name evidence="1" type="ORF">PsYK624_149660</name>
</gene>
<accession>A0A9P3GPY7</accession>
<dbReference type="Proteomes" id="UP000703269">
    <property type="component" value="Unassembled WGS sequence"/>
</dbReference>